<proteinExistence type="predicted"/>
<dbReference type="OrthoDB" id="8252800at2"/>
<evidence type="ECO:0000313" key="2">
    <source>
        <dbReference type="EMBL" id="QGM45916.1"/>
    </source>
</evidence>
<sequence length="179" mass="19791">MRKFFNSLLAHSATILAALALLLAVFIAVSRDFGAFVMGLVVFPALLLITLGGILACIWKPQGARDARAAVVLLILTPFAAYASAYLRDRALFVVWAAMHQTQLREAMKKDGVVVPWDSWGLAGSGNDSYLIYDSADESLSVSSAEKWRERMGLDCNIVETQRMWPRLYIVTTHNCPLQ</sequence>
<keyword evidence="1" id="KW-0812">Transmembrane</keyword>
<evidence type="ECO:0000313" key="3">
    <source>
        <dbReference type="Proteomes" id="UP000309061"/>
    </source>
</evidence>
<dbReference type="KEGG" id="mhey:H2LOC_009485"/>
<dbReference type="Proteomes" id="UP000309061">
    <property type="component" value="Chromosome"/>
</dbReference>
<dbReference type="AlphaFoldDB" id="A0A6B8KCG5"/>
<keyword evidence="1" id="KW-0472">Membrane</keyword>
<keyword evidence="3" id="KW-1185">Reference proteome</keyword>
<reference evidence="2 3" key="1">
    <citation type="submission" date="2019-11" db="EMBL/GenBank/DDBJ databases">
        <title>The genome sequence of Methylocystis heyeri.</title>
        <authorList>
            <person name="Oshkin I.Y."/>
            <person name="Miroshnikov K."/>
            <person name="Dedysh S.N."/>
        </authorList>
    </citation>
    <scope>NUCLEOTIDE SEQUENCE [LARGE SCALE GENOMIC DNA]</scope>
    <source>
        <strain evidence="2 3">H2</strain>
    </source>
</reference>
<gene>
    <name evidence="2" type="ORF">H2LOC_009485</name>
</gene>
<accession>A0A6B8KCG5</accession>
<dbReference type="RefSeq" id="WP_136496183.1">
    <property type="nucleotide sequence ID" value="NZ_CP046052.1"/>
</dbReference>
<name>A0A6B8KCG5_9HYPH</name>
<protein>
    <submittedName>
        <fullName evidence="2">Uncharacterized protein</fullName>
    </submittedName>
</protein>
<keyword evidence="1" id="KW-1133">Transmembrane helix</keyword>
<evidence type="ECO:0000256" key="1">
    <source>
        <dbReference type="SAM" id="Phobius"/>
    </source>
</evidence>
<dbReference type="EMBL" id="CP046052">
    <property type="protein sequence ID" value="QGM45916.1"/>
    <property type="molecule type" value="Genomic_DNA"/>
</dbReference>
<feature type="transmembrane region" description="Helical" evidence="1">
    <location>
        <begin position="34"/>
        <end position="58"/>
    </location>
</feature>
<feature type="transmembrane region" description="Helical" evidence="1">
    <location>
        <begin position="70"/>
        <end position="87"/>
    </location>
</feature>
<organism evidence="2 3">
    <name type="scientific">Methylocystis heyeri</name>
    <dbReference type="NCBI Taxonomy" id="391905"/>
    <lineage>
        <taxon>Bacteria</taxon>
        <taxon>Pseudomonadati</taxon>
        <taxon>Pseudomonadota</taxon>
        <taxon>Alphaproteobacteria</taxon>
        <taxon>Hyphomicrobiales</taxon>
        <taxon>Methylocystaceae</taxon>
        <taxon>Methylocystis</taxon>
    </lineage>
</organism>